<dbReference type="AlphaFoldDB" id="A0A134B8X9"/>
<keyword evidence="3" id="KW-1185">Reference proteome</keyword>
<keyword evidence="1" id="KW-0472">Membrane</keyword>
<dbReference type="STRING" id="322095.HMPREF3185_00950"/>
<comment type="caution">
    <text evidence="2">The sequence shown here is derived from an EMBL/GenBank/DDBJ whole genome shotgun (WGS) entry which is preliminary data.</text>
</comment>
<dbReference type="EMBL" id="LSDK01000065">
    <property type="protein sequence ID" value="KXB76375.1"/>
    <property type="molecule type" value="Genomic_DNA"/>
</dbReference>
<name>A0A134B8X9_9PORP</name>
<feature type="transmembrane region" description="Helical" evidence="1">
    <location>
        <begin position="38"/>
        <end position="61"/>
    </location>
</feature>
<reference evidence="3" key="1">
    <citation type="submission" date="2016-01" db="EMBL/GenBank/DDBJ databases">
        <authorList>
            <person name="Mitreva M."/>
            <person name="Pepin K.H."/>
            <person name="Mihindukulasuriya K.A."/>
            <person name="Fulton R."/>
            <person name="Fronick C."/>
            <person name="O'Laughlin M."/>
            <person name="Miner T."/>
            <person name="Herter B."/>
            <person name="Rosa B.A."/>
            <person name="Cordes M."/>
            <person name="Tomlinson C."/>
            <person name="Wollam A."/>
            <person name="Palsikar V.B."/>
            <person name="Mardis E.R."/>
            <person name="Wilson R.K."/>
        </authorList>
    </citation>
    <scope>NUCLEOTIDE SEQUENCE [LARGE SCALE GENOMIC DNA]</scope>
    <source>
        <strain evidence="3">KA00683</strain>
    </source>
</reference>
<dbReference type="PATRIC" id="fig|322095.3.peg.938"/>
<gene>
    <name evidence="2" type="ORF">HMPREF3185_00950</name>
</gene>
<evidence type="ECO:0000313" key="3">
    <source>
        <dbReference type="Proteomes" id="UP000070224"/>
    </source>
</evidence>
<sequence>MHQVFALFALGNAPKKSRPSSSYSFILKGMFPRSSTAILWSTCLVFKSTYVDLTILLRGLYDYARRRRFYTTALLLFLS</sequence>
<evidence type="ECO:0000313" key="2">
    <source>
        <dbReference type="EMBL" id="KXB76375.1"/>
    </source>
</evidence>
<keyword evidence="1" id="KW-1133">Transmembrane helix</keyword>
<evidence type="ECO:0000256" key="1">
    <source>
        <dbReference type="SAM" id="Phobius"/>
    </source>
</evidence>
<dbReference type="Proteomes" id="UP000070224">
    <property type="component" value="Unassembled WGS sequence"/>
</dbReference>
<proteinExistence type="predicted"/>
<keyword evidence="1" id="KW-0812">Transmembrane</keyword>
<organism evidence="2 3">
    <name type="scientific">Porphyromonas somerae</name>
    <dbReference type="NCBI Taxonomy" id="322095"/>
    <lineage>
        <taxon>Bacteria</taxon>
        <taxon>Pseudomonadati</taxon>
        <taxon>Bacteroidota</taxon>
        <taxon>Bacteroidia</taxon>
        <taxon>Bacteroidales</taxon>
        <taxon>Porphyromonadaceae</taxon>
        <taxon>Porphyromonas</taxon>
    </lineage>
</organism>
<accession>A0A134B8X9</accession>
<protein>
    <submittedName>
        <fullName evidence="2">Uncharacterized protein</fullName>
    </submittedName>
</protein>